<dbReference type="AlphaFoldDB" id="A0AAD7HN00"/>
<keyword evidence="1" id="KW-0433">Leucine-rich repeat</keyword>
<feature type="region of interest" description="Disordered" evidence="3">
    <location>
        <begin position="53"/>
        <end position="77"/>
    </location>
</feature>
<name>A0AAD7HN00_9AGAR</name>
<organism evidence="4 5">
    <name type="scientific">Mycena metata</name>
    <dbReference type="NCBI Taxonomy" id="1033252"/>
    <lineage>
        <taxon>Eukaryota</taxon>
        <taxon>Fungi</taxon>
        <taxon>Dikarya</taxon>
        <taxon>Basidiomycota</taxon>
        <taxon>Agaricomycotina</taxon>
        <taxon>Agaricomycetes</taxon>
        <taxon>Agaricomycetidae</taxon>
        <taxon>Agaricales</taxon>
        <taxon>Marasmiineae</taxon>
        <taxon>Mycenaceae</taxon>
        <taxon>Mycena</taxon>
    </lineage>
</organism>
<dbReference type="Pfam" id="PF13855">
    <property type="entry name" value="LRR_8"/>
    <property type="match status" value="1"/>
</dbReference>
<keyword evidence="5" id="KW-1185">Reference proteome</keyword>
<protein>
    <submittedName>
        <fullName evidence="4">Uncharacterized protein</fullName>
    </submittedName>
</protein>
<feature type="non-terminal residue" evidence="4">
    <location>
        <position position="1"/>
    </location>
</feature>
<evidence type="ECO:0000256" key="2">
    <source>
        <dbReference type="ARBA" id="ARBA00022737"/>
    </source>
</evidence>
<dbReference type="InterPro" id="IPR003591">
    <property type="entry name" value="Leu-rich_rpt_typical-subtyp"/>
</dbReference>
<reference evidence="4" key="1">
    <citation type="submission" date="2023-03" db="EMBL/GenBank/DDBJ databases">
        <title>Massive genome expansion in bonnet fungi (Mycena s.s.) driven by repeated elements and novel gene families across ecological guilds.</title>
        <authorList>
            <consortium name="Lawrence Berkeley National Laboratory"/>
            <person name="Harder C.B."/>
            <person name="Miyauchi S."/>
            <person name="Viragh M."/>
            <person name="Kuo A."/>
            <person name="Thoen E."/>
            <person name="Andreopoulos B."/>
            <person name="Lu D."/>
            <person name="Skrede I."/>
            <person name="Drula E."/>
            <person name="Henrissat B."/>
            <person name="Morin E."/>
            <person name="Kohler A."/>
            <person name="Barry K."/>
            <person name="LaButti K."/>
            <person name="Morin E."/>
            <person name="Salamov A."/>
            <person name="Lipzen A."/>
            <person name="Mereny Z."/>
            <person name="Hegedus B."/>
            <person name="Baldrian P."/>
            <person name="Stursova M."/>
            <person name="Weitz H."/>
            <person name="Taylor A."/>
            <person name="Grigoriev I.V."/>
            <person name="Nagy L.G."/>
            <person name="Martin F."/>
            <person name="Kauserud H."/>
        </authorList>
    </citation>
    <scope>NUCLEOTIDE SEQUENCE</scope>
    <source>
        <strain evidence="4">CBHHK182m</strain>
    </source>
</reference>
<sequence length="363" mass="39758">MSQKLPAHHDQSNVNPWNRHLGVGVGVNPQAQQPPTSPGYTMYTNGGIMQHPHMPPMQHHHHQNSLGHYPSPPEPPAAPVPGGTTYKLPLAAAVDQVRGDDSDVAITAPPCSRERNGVKGCCQVRHYYNKPEQTFGGRGTPFPSLALAMAMNHPSSTVPPSTEAVMRPAVPRPPENNWTQLDMGGVNIKSIPPSSGLFSFTFLTCLYLNHNALTSVPPEISKLRHLDLLDLSGNNLTTVPVEIGMIISLRELYLFDNHLTTIPPEYGTLHRLKTLGIEGNPMDAQLKALLQKDGTPALISFLRDTCPMPISPPPRPNVQISPRAATTKMYGYTPAWALAWDYRKARVLQEVTESQADIVCLQE</sequence>
<dbReference type="PROSITE" id="PS51450">
    <property type="entry name" value="LRR"/>
    <property type="match status" value="2"/>
</dbReference>
<dbReference type="InterPro" id="IPR032675">
    <property type="entry name" value="LRR_dom_sf"/>
</dbReference>
<gene>
    <name evidence="4" type="ORF">B0H16DRAFT_1737145</name>
</gene>
<proteinExistence type="predicted"/>
<dbReference type="SUPFAM" id="SSF52058">
    <property type="entry name" value="L domain-like"/>
    <property type="match status" value="1"/>
</dbReference>
<dbReference type="PANTHER" id="PTHR48051">
    <property type="match status" value="1"/>
</dbReference>
<keyword evidence="2" id="KW-0677">Repeat</keyword>
<evidence type="ECO:0000256" key="3">
    <source>
        <dbReference type="SAM" id="MobiDB-lite"/>
    </source>
</evidence>
<dbReference type="InterPro" id="IPR001611">
    <property type="entry name" value="Leu-rich_rpt"/>
</dbReference>
<comment type="caution">
    <text evidence="4">The sequence shown here is derived from an EMBL/GenBank/DDBJ whole genome shotgun (WGS) entry which is preliminary data.</text>
</comment>
<dbReference type="EMBL" id="JARKIB010000210">
    <property type="protein sequence ID" value="KAJ7723516.1"/>
    <property type="molecule type" value="Genomic_DNA"/>
</dbReference>
<dbReference type="Proteomes" id="UP001215598">
    <property type="component" value="Unassembled WGS sequence"/>
</dbReference>
<dbReference type="InterPro" id="IPR036691">
    <property type="entry name" value="Endo/exonu/phosph_ase_sf"/>
</dbReference>
<dbReference type="Gene3D" id="3.60.10.10">
    <property type="entry name" value="Endonuclease/exonuclease/phosphatase"/>
    <property type="match status" value="1"/>
</dbReference>
<dbReference type="SMART" id="SM00369">
    <property type="entry name" value="LRR_TYP"/>
    <property type="match status" value="3"/>
</dbReference>
<accession>A0AAD7HN00</accession>
<evidence type="ECO:0000313" key="4">
    <source>
        <dbReference type="EMBL" id="KAJ7723516.1"/>
    </source>
</evidence>
<dbReference type="InterPro" id="IPR050216">
    <property type="entry name" value="LRR_domain-containing"/>
</dbReference>
<evidence type="ECO:0000256" key="1">
    <source>
        <dbReference type="ARBA" id="ARBA00022614"/>
    </source>
</evidence>
<dbReference type="PANTHER" id="PTHR48051:SF1">
    <property type="entry name" value="RAS SUPPRESSOR PROTEIN 1"/>
    <property type="match status" value="1"/>
</dbReference>
<dbReference type="Gene3D" id="3.80.10.10">
    <property type="entry name" value="Ribonuclease Inhibitor"/>
    <property type="match status" value="1"/>
</dbReference>
<evidence type="ECO:0000313" key="5">
    <source>
        <dbReference type="Proteomes" id="UP001215598"/>
    </source>
</evidence>
<dbReference type="GO" id="GO:0005737">
    <property type="term" value="C:cytoplasm"/>
    <property type="evidence" value="ECO:0007669"/>
    <property type="project" value="TreeGrafter"/>
</dbReference>